<evidence type="ECO:0000256" key="2">
    <source>
        <dbReference type="ARBA" id="ARBA00005371"/>
    </source>
</evidence>
<feature type="compositionally biased region" description="Polar residues" evidence="6">
    <location>
        <begin position="41"/>
        <end position="50"/>
    </location>
</feature>
<dbReference type="InterPro" id="IPR040424">
    <property type="entry name" value="Smn1"/>
</dbReference>
<feature type="compositionally biased region" description="Low complexity" evidence="6">
    <location>
        <begin position="55"/>
        <end position="68"/>
    </location>
</feature>
<feature type="compositionally biased region" description="Polar residues" evidence="6">
    <location>
        <begin position="158"/>
        <end position="171"/>
    </location>
</feature>
<dbReference type="GO" id="GO:0008380">
    <property type="term" value="P:RNA splicing"/>
    <property type="evidence" value="ECO:0007669"/>
    <property type="project" value="UniProtKB-KW"/>
</dbReference>
<evidence type="ECO:0000256" key="3">
    <source>
        <dbReference type="ARBA" id="ARBA00022664"/>
    </source>
</evidence>
<feature type="compositionally biased region" description="Basic and acidic residues" evidence="6">
    <location>
        <begin position="103"/>
        <end position="132"/>
    </location>
</feature>
<feature type="compositionally biased region" description="Acidic residues" evidence="6">
    <location>
        <begin position="133"/>
        <end position="143"/>
    </location>
</feature>
<name>A0A4P9Y5X9_9FUNG</name>
<keyword evidence="3" id="KW-0507">mRNA processing</keyword>
<dbReference type="EMBL" id="KZ987839">
    <property type="protein sequence ID" value="RKP14407.1"/>
    <property type="molecule type" value="Genomic_DNA"/>
</dbReference>
<feature type="region of interest" description="Disordered" evidence="6">
    <location>
        <begin position="100"/>
        <end position="186"/>
    </location>
</feature>
<keyword evidence="5" id="KW-0539">Nucleus</keyword>
<dbReference type="CDD" id="cd22852">
    <property type="entry name" value="SMN_C"/>
    <property type="match status" value="1"/>
</dbReference>
<evidence type="ECO:0000256" key="1">
    <source>
        <dbReference type="ARBA" id="ARBA00004123"/>
    </source>
</evidence>
<dbReference type="AlphaFoldDB" id="A0A4P9Y5X9"/>
<dbReference type="Pfam" id="PF20636">
    <property type="entry name" value="SMN_G2-BD"/>
    <property type="match status" value="1"/>
</dbReference>
<reference evidence="9" key="1">
    <citation type="journal article" date="2018" name="Nat. Microbiol.">
        <title>Leveraging single-cell genomics to expand the fungal tree of life.</title>
        <authorList>
            <person name="Ahrendt S.R."/>
            <person name="Quandt C.A."/>
            <person name="Ciobanu D."/>
            <person name="Clum A."/>
            <person name="Salamov A."/>
            <person name="Andreopoulos B."/>
            <person name="Cheng J.F."/>
            <person name="Woyke T."/>
            <person name="Pelin A."/>
            <person name="Henrissat B."/>
            <person name="Reynolds N.K."/>
            <person name="Benny G.L."/>
            <person name="Smith M.E."/>
            <person name="James T.Y."/>
            <person name="Grigoriev I.V."/>
        </authorList>
    </citation>
    <scope>NUCLEOTIDE SEQUENCE [LARGE SCALE GENOMIC DNA]</scope>
</reference>
<dbReference type="GO" id="GO:0005634">
    <property type="term" value="C:nucleus"/>
    <property type="evidence" value="ECO:0007669"/>
    <property type="project" value="UniProtKB-SubCell"/>
</dbReference>
<comment type="similarity">
    <text evidence="2">Belongs to the SMN family.</text>
</comment>
<evidence type="ECO:0000256" key="6">
    <source>
        <dbReference type="SAM" id="MobiDB-lite"/>
    </source>
</evidence>
<evidence type="ECO:0000259" key="7">
    <source>
        <dbReference type="Pfam" id="PF20636"/>
    </source>
</evidence>
<dbReference type="OrthoDB" id="197400at2759"/>
<evidence type="ECO:0000256" key="5">
    <source>
        <dbReference type="ARBA" id="ARBA00023242"/>
    </source>
</evidence>
<feature type="compositionally biased region" description="Low complexity" evidence="6">
    <location>
        <begin position="30"/>
        <end position="40"/>
    </location>
</feature>
<feature type="domain" description="Survival Motor Neuron Gemin2-binding" evidence="7">
    <location>
        <begin position="85"/>
        <end position="110"/>
    </location>
</feature>
<dbReference type="Pfam" id="PF20635">
    <property type="entry name" value="SMN_YG-box"/>
    <property type="match status" value="1"/>
</dbReference>
<protein>
    <recommendedName>
        <fullName evidence="7">Survival Motor Neuron Gemin2-binding domain-containing protein</fullName>
    </recommendedName>
</protein>
<evidence type="ECO:0000313" key="8">
    <source>
        <dbReference type="EMBL" id="RKP14407.1"/>
    </source>
</evidence>
<feature type="region of interest" description="Disordered" evidence="6">
    <location>
        <begin position="30"/>
        <end position="87"/>
    </location>
</feature>
<dbReference type="InterPro" id="IPR049481">
    <property type="entry name" value="SMN_G2-BD"/>
</dbReference>
<gene>
    <name evidence="8" type="ORF">BJ684DRAFT_19185</name>
</gene>
<accession>A0A4P9Y5X9</accession>
<organism evidence="8 9">
    <name type="scientific">Piptocephalis cylindrospora</name>
    <dbReference type="NCBI Taxonomy" id="1907219"/>
    <lineage>
        <taxon>Eukaryota</taxon>
        <taxon>Fungi</taxon>
        <taxon>Fungi incertae sedis</taxon>
        <taxon>Zoopagomycota</taxon>
        <taxon>Zoopagomycotina</taxon>
        <taxon>Zoopagomycetes</taxon>
        <taxon>Zoopagales</taxon>
        <taxon>Piptocephalidaceae</taxon>
        <taxon>Piptocephalis</taxon>
    </lineage>
</organism>
<sequence>MPRWMDADAPNKGLDDLLTPADQEDDFTAALAAHASAAQAPTNMHSGSRTFTRDPSPYSSRRGASRSYGPKRSKPSSKISSALMDPEAWDDSALVSAWEEAEQEYREHHGMDRMVKEKIKEEKEKKEEKKEEKEEEEEEEDKDEIPCNSLSDEPECPSDNTPTPVATSNNRPAPMVPPIDPSQLGDESLSNMLMAWYYAGYYTAQYQASQRE</sequence>
<dbReference type="PANTHER" id="PTHR39267:SF1">
    <property type="entry name" value="SURVIVAL MOTOR NEURON PROTEIN"/>
    <property type="match status" value="1"/>
</dbReference>
<dbReference type="Proteomes" id="UP000267251">
    <property type="component" value="Unassembled WGS sequence"/>
</dbReference>
<proteinExistence type="inferred from homology"/>
<comment type="subcellular location">
    <subcellularLocation>
        <location evidence="1">Nucleus</location>
    </subcellularLocation>
</comment>
<dbReference type="GO" id="GO:0006397">
    <property type="term" value="P:mRNA processing"/>
    <property type="evidence" value="ECO:0007669"/>
    <property type="project" value="UniProtKB-KW"/>
</dbReference>
<dbReference type="CDD" id="cd22851">
    <property type="entry name" value="SMN_N"/>
    <property type="match status" value="1"/>
</dbReference>
<dbReference type="PANTHER" id="PTHR39267">
    <property type="entry name" value="SURVIVAL MOTOR NEURON-LIKE PROTEIN 1"/>
    <property type="match status" value="1"/>
</dbReference>
<dbReference type="InterPro" id="IPR047313">
    <property type="entry name" value="SMN_C"/>
</dbReference>
<keyword evidence="4" id="KW-0508">mRNA splicing</keyword>
<evidence type="ECO:0000256" key="4">
    <source>
        <dbReference type="ARBA" id="ARBA00023187"/>
    </source>
</evidence>
<keyword evidence="9" id="KW-1185">Reference proteome</keyword>
<evidence type="ECO:0000313" key="9">
    <source>
        <dbReference type="Proteomes" id="UP000267251"/>
    </source>
</evidence>